<sequence>MLMPDAQLRHPCSAANARGGAPPAPLAAYLLCLGLGFGGVSF</sequence>
<evidence type="ECO:0000313" key="1">
    <source>
        <dbReference type="EMBL" id="JAD23688.1"/>
    </source>
</evidence>
<accession>A0A0A8YDQ3</accession>
<dbReference type="EMBL" id="GBRH01274207">
    <property type="protein sequence ID" value="JAD23688.1"/>
    <property type="molecule type" value="Transcribed_RNA"/>
</dbReference>
<dbReference type="AlphaFoldDB" id="A0A0A8YDQ3"/>
<protein>
    <submittedName>
        <fullName evidence="1">Uncharacterized protein</fullName>
    </submittedName>
</protein>
<reference evidence="1" key="1">
    <citation type="submission" date="2014-09" db="EMBL/GenBank/DDBJ databases">
        <authorList>
            <person name="Magalhaes I.L.F."/>
            <person name="Oliveira U."/>
            <person name="Santos F.R."/>
            <person name="Vidigal T.H.D.A."/>
            <person name="Brescovit A.D."/>
            <person name="Santos A.J."/>
        </authorList>
    </citation>
    <scope>NUCLEOTIDE SEQUENCE</scope>
    <source>
        <tissue evidence="1">Shoot tissue taken approximately 20 cm above the soil surface</tissue>
    </source>
</reference>
<organism evidence="1">
    <name type="scientific">Arundo donax</name>
    <name type="common">Giant reed</name>
    <name type="synonym">Donax arundinaceus</name>
    <dbReference type="NCBI Taxonomy" id="35708"/>
    <lineage>
        <taxon>Eukaryota</taxon>
        <taxon>Viridiplantae</taxon>
        <taxon>Streptophyta</taxon>
        <taxon>Embryophyta</taxon>
        <taxon>Tracheophyta</taxon>
        <taxon>Spermatophyta</taxon>
        <taxon>Magnoliopsida</taxon>
        <taxon>Liliopsida</taxon>
        <taxon>Poales</taxon>
        <taxon>Poaceae</taxon>
        <taxon>PACMAD clade</taxon>
        <taxon>Arundinoideae</taxon>
        <taxon>Arundineae</taxon>
        <taxon>Arundo</taxon>
    </lineage>
</organism>
<name>A0A0A8YDQ3_ARUDO</name>
<reference evidence="1" key="2">
    <citation type="journal article" date="2015" name="Data Brief">
        <title>Shoot transcriptome of the giant reed, Arundo donax.</title>
        <authorList>
            <person name="Barrero R.A."/>
            <person name="Guerrero F.D."/>
            <person name="Moolhuijzen P."/>
            <person name="Goolsby J.A."/>
            <person name="Tidwell J."/>
            <person name="Bellgard S.E."/>
            <person name="Bellgard M.I."/>
        </authorList>
    </citation>
    <scope>NUCLEOTIDE SEQUENCE</scope>
    <source>
        <tissue evidence="1">Shoot tissue taken approximately 20 cm above the soil surface</tissue>
    </source>
</reference>
<proteinExistence type="predicted"/>